<proteinExistence type="predicted"/>
<name>A0A1W1HKT7_9BACT</name>
<dbReference type="InterPro" id="IPR027417">
    <property type="entry name" value="P-loop_NTPase"/>
</dbReference>
<keyword evidence="3" id="KW-1185">Reference proteome</keyword>
<dbReference type="Pfam" id="PF13304">
    <property type="entry name" value="AAA_21"/>
    <property type="match status" value="1"/>
</dbReference>
<dbReference type="PANTHER" id="PTHR43581">
    <property type="entry name" value="ATP/GTP PHOSPHATASE"/>
    <property type="match status" value="1"/>
</dbReference>
<accession>A0A1W1HKT7</accession>
<dbReference type="RefSeq" id="WP_080803116.1">
    <property type="nucleotide sequence ID" value="NZ_LT828544.1"/>
</dbReference>
<dbReference type="CDD" id="cd00267">
    <property type="entry name" value="ABC_ATPase"/>
    <property type="match status" value="1"/>
</dbReference>
<protein>
    <submittedName>
        <fullName evidence="2">Putative ABC-type transporter</fullName>
    </submittedName>
</protein>
<feature type="domain" description="AAA+ ATPase" evidence="1">
    <location>
        <begin position="29"/>
        <end position="353"/>
    </location>
</feature>
<gene>
    <name evidence="2" type="ORF">MTBBW1_850023</name>
</gene>
<dbReference type="STRING" id="1246637.MTBBW1_850023"/>
<evidence type="ECO:0000313" key="2">
    <source>
        <dbReference type="EMBL" id="SLM33035.1"/>
    </source>
</evidence>
<dbReference type="Gene3D" id="3.40.50.300">
    <property type="entry name" value="P-loop containing nucleotide triphosphate hydrolases"/>
    <property type="match status" value="1"/>
</dbReference>
<dbReference type="EMBL" id="FWEV01000331">
    <property type="protein sequence ID" value="SLM33035.1"/>
    <property type="molecule type" value="Genomic_DNA"/>
</dbReference>
<reference evidence="2 3" key="1">
    <citation type="submission" date="2017-03" db="EMBL/GenBank/DDBJ databases">
        <authorList>
            <person name="Afonso C.L."/>
            <person name="Miller P.J."/>
            <person name="Scott M.A."/>
            <person name="Spackman E."/>
            <person name="Goraichik I."/>
            <person name="Dimitrov K.M."/>
            <person name="Suarez D.L."/>
            <person name="Swayne D.E."/>
        </authorList>
    </citation>
    <scope>NUCLEOTIDE SEQUENCE [LARGE SCALE GENOMIC DNA]</scope>
    <source>
        <strain evidence="2">PRJEB14757</strain>
    </source>
</reference>
<dbReference type="AlphaFoldDB" id="A0A1W1HKT7"/>
<dbReference type="SUPFAM" id="SSF52540">
    <property type="entry name" value="P-loop containing nucleoside triphosphate hydrolases"/>
    <property type="match status" value="1"/>
</dbReference>
<dbReference type="OrthoDB" id="5468457at2"/>
<dbReference type="PANTHER" id="PTHR43581:SF2">
    <property type="entry name" value="EXCINUCLEASE ATPASE SUBUNIT"/>
    <property type="match status" value="1"/>
</dbReference>
<dbReference type="InterPro" id="IPR003593">
    <property type="entry name" value="AAA+_ATPase"/>
</dbReference>
<dbReference type="InterPro" id="IPR051396">
    <property type="entry name" value="Bact_Antivir_Def_Nuclease"/>
</dbReference>
<dbReference type="InterPro" id="IPR003959">
    <property type="entry name" value="ATPase_AAA_core"/>
</dbReference>
<organism evidence="2 3">
    <name type="scientific">Desulfamplus magnetovallimortis</name>
    <dbReference type="NCBI Taxonomy" id="1246637"/>
    <lineage>
        <taxon>Bacteria</taxon>
        <taxon>Pseudomonadati</taxon>
        <taxon>Thermodesulfobacteriota</taxon>
        <taxon>Desulfobacteria</taxon>
        <taxon>Desulfobacterales</taxon>
        <taxon>Desulfobacteraceae</taxon>
        <taxon>Desulfamplus</taxon>
    </lineage>
</organism>
<evidence type="ECO:0000313" key="3">
    <source>
        <dbReference type="Proteomes" id="UP000191931"/>
    </source>
</evidence>
<dbReference type="GO" id="GO:0016887">
    <property type="term" value="F:ATP hydrolysis activity"/>
    <property type="evidence" value="ECO:0007669"/>
    <property type="project" value="InterPro"/>
</dbReference>
<dbReference type="Proteomes" id="UP000191931">
    <property type="component" value="Unassembled WGS sequence"/>
</dbReference>
<sequence>MKIREIIAQDVGPLMNEPIILENNWSGELETKVLFTGPNGCGKSTLLRGMALLWDAVGYWLDHRKSLPMKHEAKIWLQQWTGFALILDRILPFYATPVGVLFGTLEWANELRERYSSVVWIGEAVARTGKPGQPKRELILPQEKWLEEWSEQRKKMILSHDKVDCPNVIYLDAEERRWVQPKRNISEPQPDVLSQRWLTKYLVSEDWKGQLEASLITLKTTQLHRYHKIIRNLNSFLIGKEIDPDIKPGEGRLRVRLKNKRGGYHSLDDLSAGEHQVLILIYLISRWQQPGGIVLIDEPDLYLHPSLVDSFLSTLEHLISEQDGQLLMTSHSVDVWNRYDNFGMRQELKLQGEE</sequence>
<dbReference type="SMART" id="SM00382">
    <property type="entry name" value="AAA"/>
    <property type="match status" value="1"/>
</dbReference>
<dbReference type="GO" id="GO:0005524">
    <property type="term" value="F:ATP binding"/>
    <property type="evidence" value="ECO:0007669"/>
    <property type="project" value="InterPro"/>
</dbReference>
<evidence type="ECO:0000259" key="1">
    <source>
        <dbReference type="SMART" id="SM00382"/>
    </source>
</evidence>